<accession>A0ABP9S2L3</accession>
<protein>
    <recommendedName>
        <fullName evidence="3">Immunity protein Imm1</fullName>
    </recommendedName>
</protein>
<dbReference type="Proteomes" id="UP001501570">
    <property type="component" value="Unassembled WGS sequence"/>
</dbReference>
<dbReference type="Pfam" id="PF14430">
    <property type="entry name" value="Imm1"/>
    <property type="match status" value="1"/>
</dbReference>
<evidence type="ECO:0000313" key="2">
    <source>
        <dbReference type="Proteomes" id="UP001501570"/>
    </source>
</evidence>
<dbReference type="EMBL" id="BAABJQ010000014">
    <property type="protein sequence ID" value="GAA5190621.1"/>
    <property type="molecule type" value="Genomic_DNA"/>
</dbReference>
<organism evidence="1 2">
    <name type="scientific">Rugosimonospora acidiphila</name>
    <dbReference type="NCBI Taxonomy" id="556531"/>
    <lineage>
        <taxon>Bacteria</taxon>
        <taxon>Bacillati</taxon>
        <taxon>Actinomycetota</taxon>
        <taxon>Actinomycetes</taxon>
        <taxon>Micromonosporales</taxon>
        <taxon>Micromonosporaceae</taxon>
        <taxon>Rugosimonospora</taxon>
    </lineage>
</organism>
<proteinExistence type="predicted"/>
<evidence type="ECO:0008006" key="3">
    <source>
        <dbReference type="Google" id="ProtNLM"/>
    </source>
</evidence>
<dbReference type="InterPro" id="IPR025680">
    <property type="entry name" value="DddI"/>
</dbReference>
<evidence type="ECO:0000313" key="1">
    <source>
        <dbReference type="EMBL" id="GAA5190621.1"/>
    </source>
</evidence>
<gene>
    <name evidence="1" type="ORF">GCM10023322_46210</name>
</gene>
<sequence length="138" mass="15597">MNAYTLAWGHDERDPSGQHTVAVRTIAELDDALDRLAADGAVRLIDVYEGRWAEGEPEPPYGFQLVWGHPERAALTWLGGDSAIAVDPSLPHWPEVIRDDQDESSPRYTRIAPRQARAAVRQYVQTGRRPTNVLWEQR</sequence>
<dbReference type="RefSeq" id="WP_345632743.1">
    <property type="nucleotide sequence ID" value="NZ_BAABJQ010000014.1"/>
</dbReference>
<name>A0ABP9S2L3_9ACTN</name>
<comment type="caution">
    <text evidence="1">The sequence shown here is derived from an EMBL/GenBank/DDBJ whole genome shotgun (WGS) entry which is preliminary data.</text>
</comment>
<keyword evidence="2" id="KW-1185">Reference proteome</keyword>
<reference evidence="2" key="1">
    <citation type="journal article" date="2019" name="Int. J. Syst. Evol. Microbiol.">
        <title>The Global Catalogue of Microorganisms (GCM) 10K type strain sequencing project: providing services to taxonomists for standard genome sequencing and annotation.</title>
        <authorList>
            <consortium name="The Broad Institute Genomics Platform"/>
            <consortium name="The Broad Institute Genome Sequencing Center for Infectious Disease"/>
            <person name="Wu L."/>
            <person name="Ma J."/>
        </authorList>
    </citation>
    <scope>NUCLEOTIDE SEQUENCE [LARGE SCALE GENOMIC DNA]</scope>
    <source>
        <strain evidence="2">JCM 18304</strain>
    </source>
</reference>